<evidence type="ECO:0000256" key="4">
    <source>
        <dbReference type="ARBA" id="ARBA00022679"/>
    </source>
</evidence>
<dbReference type="GO" id="GO:0032259">
    <property type="term" value="P:methylation"/>
    <property type="evidence" value="ECO:0007669"/>
    <property type="project" value="UniProtKB-KW"/>
</dbReference>
<evidence type="ECO:0000256" key="5">
    <source>
        <dbReference type="ARBA" id="ARBA00022691"/>
    </source>
</evidence>
<sequence>MTEESLDGVARTALGVAMARARESERPDRMFDDPLAAVFVSASGDSVGRNIDALAPEARQAVVAMYHWVTARTRFLDGVCAAAVDDGLDQVVIVGAGLDTRGFRLGWPADLDLFEIDRTDIFTFKEKALDDASARPTCRRHVVVADLMNDWDTTLADAGFDNARRTLWLAEGLFVYFPADDVRRLLTTITELSPPGSRFGVTTRSVDASTATPISNDPHAAVRALWHHTEFEIVDWLSENGWEPTVTDPRDVLVEAGRIAPSVVNPVGRPRLVSALRS</sequence>
<dbReference type="PANTHER" id="PTHR43619">
    <property type="entry name" value="S-ADENOSYL-L-METHIONINE-DEPENDENT METHYLTRANSFERASE YKTD-RELATED"/>
    <property type="match status" value="1"/>
</dbReference>
<evidence type="ECO:0000313" key="7">
    <source>
        <dbReference type="EMBL" id="KAA0021413.1"/>
    </source>
</evidence>
<dbReference type="Pfam" id="PF04072">
    <property type="entry name" value="LCM"/>
    <property type="match status" value="1"/>
</dbReference>
<keyword evidence="3 6" id="KW-0489">Methyltransferase</keyword>
<evidence type="ECO:0000313" key="8">
    <source>
        <dbReference type="Proteomes" id="UP000322244"/>
    </source>
</evidence>
<keyword evidence="8" id="KW-1185">Reference proteome</keyword>
<name>A0A5A7SA16_9NOCA</name>
<dbReference type="EMBL" id="VLNY01000010">
    <property type="protein sequence ID" value="KAA0021413.1"/>
    <property type="molecule type" value="Genomic_DNA"/>
</dbReference>
<accession>A0A5A7SA16</accession>
<dbReference type="OrthoDB" id="9806164at2"/>
<evidence type="ECO:0000256" key="2">
    <source>
        <dbReference type="ARBA" id="ARBA00008138"/>
    </source>
</evidence>
<dbReference type="EC" id="2.1.1.-" evidence="6"/>
<dbReference type="Proteomes" id="UP000322244">
    <property type="component" value="Unassembled WGS sequence"/>
</dbReference>
<dbReference type="InterPro" id="IPR011610">
    <property type="entry name" value="SAM_mthyl_Trfase_ML2640-like"/>
</dbReference>
<dbReference type="Gene3D" id="3.40.50.150">
    <property type="entry name" value="Vaccinia Virus protein VP39"/>
    <property type="match status" value="1"/>
</dbReference>
<comment type="caution">
    <text evidence="7">The sequence shown here is derived from an EMBL/GenBank/DDBJ whole genome shotgun (WGS) entry which is preliminary data.</text>
</comment>
<dbReference type="SUPFAM" id="SSF53335">
    <property type="entry name" value="S-adenosyl-L-methionine-dependent methyltransferases"/>
    <property type="match status" value="1"/>
</dbReference>
<dbReference type="AlphaFoldDB" id="A0A5A7SA16"/>
<protein>
    <recommendedName>
        <fullName evidence="6">S-adenosyl-L-methionine-dependent methyltransferase</fullName>
        <ecNumber evidence="6">2.1.1.-</ecNumber>
    </recommendedName>
</protein>
<evidence type="ECO:0000256" key="3">
    <source>
        <dbReference type="ARBA" id="ARBA00022603"/>
    </source>
</evidence>
<reference evidence="7 8" key="1">
    <citation type="submission" date="2019-07" db="EMBL/GenBank/DDBJ databases">
        <title>Rhodococcus cavernicolus sp. nov., isolated from a cave.</title>
        <authorList>
            <person name="Lee S.D."/>
        </authorList>
    </citation>
    <scope>NUCLEOTIDE SEQUENCE [LARGE SCALE GENOMIC DNA]</scope>
    <source>
        <strain evidence="7 8">C1-24</strain>
    </source>
</reference>
<keyword evidence="4 7" id="KW-0808">Transferase</keyword>
<dbReference type="NCBIfam" id="TIGR00027">
    <property type="entry name" value="mthyl_TIGR00027"/>
    <property type="match status" value="1"/>
</dbReference>
<evidence type="ECO:0000256" key="6">
    <source>
        <dbReference type="RuleBase" id="RU362030"/>
    </source>
</evidence>
<dbReference type="PANTHER" id="PTHR43619:SF2">
    <property type="entry name" value="S-ADENOSYL-L-METHIONINE-DEPENDENT METHYLTRANSFERASES SUPERFAMILY PROTEIN"/>
    <property type="match status" value="1"/>
</dbReference>
<organism evidence="7 8">
    <name type="scientific">Antrihabitans cavernicola</name>
    <dbReference type="NCBI Taxonomy" id="2495913"/>
    <lineage>
        <taxon>Bacteria</taxon>
        <taxon>Bacillati</taxon>
        <taxon>Actinomycetota</taxon>
        <taxon>Actinomycetes</taxon>
        <taxon>Mycobacteriales</taxon>
        <taxon>Nocardiaceae</taxon>
        <taxon>Antrihabitans</taxon>
    </lineage>
</organism>
<keyword evidence="5 6" id="KW-0949">S-adenosyl-L-methionine</keyword>
<evidence type="ECO:0000256" key="1">
    <source>
        <dbReference type="ARBA" id="ARBA00003907"/>
    </source>
</evidence>
<dbReference type="InterPro" id="IPR007213">
    <property type="entry name" value="Ppm1/Ppm2/Tcmp"/>
</dbReference>
<dbReference type="GO" id="GO:0008168">
    <property type="term" value="F:methyltransferase activity"/>
    <property type="evidence" value="ECO:0007669"/>
    <property type="project" value="UniProtKB-UniRule"/>
</dbReference>
<dbReference type="RefSeq" id="WP_149431917.1">
    <property type="nucleotide sequence ID" value="NZ_VLNY01000010.1"/>
</dbReference>
<gene>
    <name evidence="7" type="ORF">FOY51_19430</name>
</gene>
<comment type="function">
    <text evidence="1 6">Exhibits S-adenosyl-L-methionine-dependent methyltransferase activity.</text>
</comment>
<comment type="similarity">
    <text evidence="2 6">Belongs to the UPF0677 family.</text>
</comment>
<proteinExistence type="inferred from homology"/>
<dbReference type="InterPro" id="IPR029063">
    <property type="entry name" value="SAM-dependent_MTases_sf"/>
</dbReference>